<feature type="transmembrane region" description="Helical" evidence="8">
    <location>
        <begin position="113"/>
        <end position="136"/>
    </location>
</feature>
<keyword evidence="4 8" id="KW-0812">Transmembrane</keyword>
<feature type="transmembrane region" description="Helical" evidence="8">
    <location>
        <begin position="338"/>
        <end position="358"/>
    </location>
</feature>
<keyword evidence="9" id="KW-0732">Signal</keyword>
<evidence type="ECO:0000256" key="2">
    <source>
        <dbReference type="ARBA" id="ARBA00022448"/>
    </source>
</evidence>
<evidence type="ECO:0000313" key="10">
    <source>
        <dbReference type="EMBL" id="NJQ05769.1"/>
    </source>
</evidence>
<accession>A0A7X6D068</accession>
<reference evidence="10 11" key="1">
    <citation type="submission" date="2020-03" db="EMBL/GenBank/DDBJ databases">
        <title>Draft genome of Streptomyces sp. ventii, isolated from the Axial Seamount in the Pacific Ocean, and resequencing of the two type strains Streptomyces lonarensis strain NCL 716 and Streptomyces bohaiensis strain 11A07.</title>
        <authorList>
            <person name="Loughran R.M."/>
            <person name="Pfannmuller K.M."/>
            <person name="Wasson B.J."/>
            <person name="Deadmond M.C."/>
            <person name="Paddock B.E."/>
            <person name="Koyack M.J."/>
            <person name="Gallegos D.A."/>
            <person name="Mitchell E.A."/>
            <person name="Ushijima B."/>
            <person name="Saw J.H."/>
            <person name="Mcphail K.L."/>
            <person name="Videau P."/>
        </authorList>
    </citation>
    <scope>NUCLEOTIDE SEQUENCE [LARGE SCALE GENOMIC DNA]</scope>
    <source>
        <strain evidence="10 11">NCL716</strain>
    </source>
</reference>
<keyword evidence="2" id="KW-0813">Transport</keyword>
<feature type="transmembrane region" description="Helical" evidence="8">
    <location>
        <begin position="179"/>
        <end position="198"/>
    </location>
</feature>
<keyword evidence="3" id="KW-1003">Cell membrane</keyword>
<name>A0A7X6D068_9ACTN</name>
<dbReference type="PANTHER" id="PTHR32024:SF1">
    <property type="entry name" value="KTR SYSTEM POTASSIUM UPTAKE PROTEIN B"/>
    <property type="match status" value="1"/>
</dbReference>
<evidence type="ECO:0000313" key="11">
    <source>
        <dbReference type="Proteomes" id="UP000578686"/>
    </source>
</evidence>
<dbReference type="GO" id="GO:0008324">
    <property type="term" value="F:monoatomic cation transmembrane transporter activity"/>
    <property type="evidence" value="ECO:0007669"/>
    <property type="project" value="InterPro"/>
</dbReference>
<dbReference type="AlphaFoldDB" id="A0A7X6D068"/>
<feature type="signal peptide" evidence="9">
    <location>
        <begin position="1"/>
        <end position="23"/>
    </location>
</feature>
<feature type="transmembrane region" description="Helical" evidence="8">
    <location>
        <begin position="394"/>
        <end position="416"/>
    </location>
</feature>
<gene>
    <name evidence="10" type="ORF">HCN56_09315</name>
</gene>
<dbReference type="GO" id="GO:0030001">
    <property type="term" value="P:metal ion transport"/>
    <property type="evidence" value="ECO:0007669"/>
    <property type="project" value="UniProtKB-ARBA"/>
</dbReference>
<protein>
    <submittedName>
        <fullName evidence="10">TrkH family potassium uptake protein</fullName>
    </submittedName>
</protein>
<sequence length="433" mass="45471">MVIAGFAAVLALGTFLLSLPAAAVDAEGTSVVDALFTATSALCLTGLVVVDTATNWSGFGHGVILVLIQLGGIGILTFATLLVMMVSHRIGLRTRLTTAAETKTLGLGDVRGVVRGVVLLSLSIEALTAAVLVPRLAVAYDTEWSRALWLGIFHSVSAFNNAGFALWSDSLTQFVGDPWICLPIAVASILGGLGFPVLFEIGRRYTKPGGWTMHTKIVLWASGGFLLGGAVFVTALEWGNAATLGPLPVQEKVLAGFFQGTMPRSAGFNSIDISAMNSATWLGMDVLMFIGGASAGTAGGIKITTFAVLLFVIYAEVRGESSVNIFGRRLHGDVQRQALTVVLLSVAGVVGSTVVFMVSTTFTLDQALFEVISAFCTVGLSTGITAELSDPHKVLLSLLMFVGRLGPVTIASALALRRRVRLYELPEERPLIG</sequence>
<feature type="transmembrane region" description="Helical" evidence="8">
    <location>
        <begin position="218"/>
        <end position="238"/>
    </location>
</feature>
<keyword evidence="6" id="KW-0406">Ion transport</keyword>
<evidence type="ECO:0000256" key="4">
    <source>
        <dbReference type="ARBA" id="ARBA00022692"/>
    </source>
</evidence>
<feature type="chain" id="PRO_5031533538" evidence="9">
    <location>
        <begin position="24"/>
        <end position="433"/>
    </location>
</feature>
<feature type="transmembrane region" description="Helical" evidence="8">
    <location>
        <begin position="148"/>
        <end position="167"/>
    </location>
</feature>
<dbReference type="Pfam" id="PF02386">
    <property type="entry name" value="TrkH"/>
    <property type="match status" value="1"/>
</dbReference>
<dbReference type="EMBL" id="JAAVJD010000050">
    <property type="protein sequence ID" value="NJQ05769.1"/>
    <property type="molecule type" value="Genomic_DNA"/>
</dbReference>
<keyword evidence="5 8" id="KW-1133">Transmembrane helix</keyword>
<feature type="transmembrane region" description="Helical" evidence="8">
    <location>
        <begin position="62"/>
        <end position="86"/>
    </location>
</feature>
<evidence type="ECO:0000256" key="1">
    <source>
        <dbReference type="ARBA" id="ARBA00004651"/>
    </source>
</evidence>
<evidence type="ECO:0000256" key="8">
    <source>
        <dbReference type="SAM" id="Phobius"/>
    </source>
</evidence>
<comment type="subcellular location">
    <subcellularLocation>
        <location evidence="1">Cell membrane</location>
        <topology evidence="1">Multi-pass membrane protein</topology>
    </subcellularLocation>
</comment>
<dbReference type="InterPro" id="IPR003445">
    <property type="entry name" value="Cat_transpt"/>
</dbReference>
<evidence type="ECO:0000256" key="5">
    <source>
        <dbReference type="ARBA" id="ARBA00022989"/>
    </source>
</evidence>
<feature type="transmembrane region" description="Helical" evidence="8">
    <location>
        <begin position="286"/>
        <end position="317"/>
    </location>
</feature>
<proteinExistence type="predicted"/>
<evidence type="ECO:0000256" key="9">
    <source>
        <dbReference type="SAM" id="SignalP"/>
    </source>
</evidence>
<feature type="transmembrane region" description="Helical" evidence="8">
    <location>
        <begin position="33"/>
        <end position="50"/>
    </location>
</feature>
<evidence type="ECO:0000256" key="7">
    <source>
        <dbReference type="ARBA" id="ARBA00023136"/>
    </source>
</evidence>
<evidence type="ECO:0000256" key="6">
    <source>
        <dbReference type="ARBA" id="ARBA00023065"/>
    </source>
</evidence>
<keyword evidence="11" id="KW-1185">Reference proteome</keyword>
<dbReference type="PANTHER" id="PTHR32024">
    <property type="entry name" value="TRK SYSTEM POTASSIUM UPTAKE PROTEIN TRKG-RELATED"/>
    <property type="match status" value="1"/>
</dbReference>
<dbReference type="GO" id="GO:0005886">
    <property type="term" value="C:plasma membrane"/>
    <property type="evidence" value="ECO:0007669"/>
    <property type="project" value="UniProtKB-SubCell"/>
</dbReference>
<evidence type="ECO:0000256" key="3">
    <source>
        <dbReference type="ARBA" id="ARBA00022475"/>
    </source>
</evidence>
<dbReference type="Proteomes" id="UP000578686">
    <property type="component" value="Unassembled WGS sequence"/>
</dbReference>
<organism evidence="10 11">
    <name type="scientific">Streptomyces lonarensis</name>
    <dbReference type="NCBI Taxonomy" id="700599"/>
    <lineage>
        <taxon>Bacteria</taxon>
        <taxon>Bacillati</taxon>
        <taxon>Actinomycetota</taxon>
        <taxon>Actinomycetes</taxon>
        <taxon>Kitasatosporales</taxon>
        <taxon>Streptomycetaceae</taxon>
        <taxon>Streptomyces</taxon>
    </lineage>
</organism>
<comment type="caution">
    <text evidence="10">The sequence shown here is derived from an EMBL/GenBank/DDBJ whole genome shotgun (WGS) entry which is preliminary data.</text>
</comment>
<keyword evidence="7 8" id="KW-0472">Membrane</keyword>